<evidence type="ECO:0000259" key="6">
    <source>
        <dbReference type="Pfam" id="PF25944"/>
    </source>
</evidence>
<organism evidence="8 9">
    <name type="scientific">Sphingomonas humi</name>
    <dbReference type="NCBI Taxonomy" id="335630"/>
    <lineage>
        <taxon>Bacteria</taxon>
        <taxon>Pseudomonadati</taxon>
        <taxon>Pseudomonadota</taxon>
        <taxon>Alphaproteobacteria</taxon>
        <taxon>Sphingomonadales</taxon>
        <taxon>Sphingomonadaceae</taxon>
        <taxon>Sphingomonas</taxon>
    </lineage>
</organism>
<dbReference type="Gene3D" id="2.40.420.20">
    <property type="match status" value="1"/>
</dbReference>
<gene>
    <name evidence="8" type="ORF">GCM10022211_27210</name>
</gene>
<feature type="domain" description="Multidrug resistance protein MdtA-like beta-barrel" evidence="6">
    <location>
        <begin position="237"/>
        <end position="319"/>
    </location>
</feature>
<proteinExistence type="inferred from homology"/>
<feature type="region of interest" description="Disordered" evidence="3">
    <location>
        <begin position="1"/>
        <end position="21"/>
    </location>
</feature>
<dbReference type="Proteomes" id="UP001501310">
    <property type="component" value="Unassembled WGS sequence"/>
</dbReference>
<feature type="domain" description="Multidrug resistance protein MdtA-like alpha-helical hairpin" evidence="4">
    <location>
        <begin position="128"/>
        <end position="197"/>
    </location>
</feature>
<dbReference type="Pfam" id="PF25944">
    <property type="entry name" value="Beta-barrel_RND"/>
    <property type="match status" value="1"/>
</dbReference>
<feature type="domain" description="Multidrug resistance protein MdtA-like C-terminal permuted SH3" evidence="7">
    <location>
        <begin position="326"/>
        <end position="385"/>
    </location>
</feature>
<dbReference type="InterPro" id="IPR058624">
    <property type="entry name" value="MdtA-like_HH"/>
</dbReference>
<evidence type="ECO:0000259" key="5">
    <source>
        <dbReference type="Pfam" id="PF25917"/>
    </source>
</evidence>
<dbReference type="InterPro" id="IPR058627">
    <property type="entry name" value="MdtA-like_C"/>
</dbReference>
<evidence type="ECO:0000313" key="8">
    <source>
        <dbReference type="EMBL" id="GAA4011066.1"/>
    </source>
</evidence>
<comment type="caution">
    <text evidence="8">The sequence shown here is derived from an EMBL/GenBank/DDBJ whole genome shotgun (WGS) entry which is preliminary data.</text>
</comment>
<comment type="similarity">
    <text evidence="2">Belongs to the membrane fusion protein (MFP) (TC 8.A.1) family.</text>
</comment>
<evidence type="ECO:0000256" key="2">
    <source>
        <dbReference type="ARBA" id="ARBA00009477"/>
    </source>
</evidence>
<dbReference type="SUPFAM" id="SSF111369">
    <property type="entry name" value="HlyD-like secretion proteins"/>
    <property type="match status" value="1"/>
</dbReference>
<dbReference type="InterPro" id="IPR006143">
    <property type="entry name" value="RND_pump_MFP"/>
</dbReference>
<evidence type="ECO:0000259" key="4">
    <source>
        <dbReference type="Pfam" id="PF25876"/>
    </source>
</evidence>
<feature type="region of interest" description="Disordered" evidence="3">
    <location>
        <begin position="403"/>
        <end position="424"/>
    </location>
</feature>
<dbReference type="PANTHER" id="PTHR30158">
    <property type="entry name" value="ACRA/E-RELATED COMPONENT OF DRUG EFFLUX TRANSPORTER"/>
    <property type="match status" value="1"/>
</dbReference>
<dbReference type="Gene3D" id="1.10.287.470">
    <property type="entry name" value="Helix hairpin bin"/>
    <property type="match status" value="1"/>
</dbReference>
<reference evidence="9" key="1">
    <citation type="journal article" date="2019" name="Int. J. Syst. Evol. Microbiol.">
        <title>The Global Catalogue of Microorganisms (GCM) 10K type strain sequencing project: providing services to taxonomists for standard genome sequencing and annotation.</title>
        <authorList>
            <consortium name="The Broad Institute Genomics Platform"/>
            <consortium name="The Broad Institute Genome Sequencing Center for Infectious Disease"/>
            <person name="Wu L."/>
            <person name="Ma J."/>
        </authorList>
    </citation>
    <scope>NUCLEOTIDE SEQUENCE [LARGE SCALE GENOMIC DNA]</scope>
    <source>
        <strain evidence="9">JCM 16603</strain>
    </source>
</reference>
<evidence type="ECO:0000313" key="9">
    <source>
        <dbReference type="Proteomes" id="UP001501310"/>
    </source>
</evidence>
<dbReference type="Pfam" id="PF25876">
    <property type="entry name" value="HH_MFP_RND"/>
    <property type="match status" value="1"/>
</dbReference>
<sequence length="424" mass="44524">MNAPSHPAMAGDATPVPAPAGASRLSRAQKIALGVAPLVLIAGIAVGRPGGPEANAAPPPVTVTAAQPLVRQVSEWDDYAGRFEASRTVEVRPRVSGAIVGVHFKDGSYVRQGQLLFTIDPRPFAASLAEARAAVFGARSELGLAQADLSRALRLLEVDAVSRSDVDRLRARVQAAQASLAAADARVRSRQLDVGFTQVRAPIGGRISDRRIDAGNLVQGEGGGQATLLTTINALDPMYFTFDASEALYLKARRAQESGEAPSEVLIRLQDETDYRWRGRLDFTDNGLDTRSGTIRLRASIDNGRQFLTPGMFGNLRLASGGARTALLVPDAAVQTDQARKVVTVVGRDGNLTPRAVVTGPLIDGLRVIRSGIEPTDRIVISGAQLVMPGMNVDVRPGTIKAAAAPPSAPSAAPLAGSATFSTR</sequence>
<evidence type="ECO:0000259" key="7">
    <source>
        <dbReference type="Pfam" id="PF25967"/>
    </source>
</evidence>
<dbReference type="PANTHER" id="PTHR30158:SF10">
    <property type="entry name" value="CATION EFFLUX PUMP"/>
    <property type="match status" value="1"/>
</dbReference>
<dbReference type="InterPro" id="IPR058625">
    <property type="entry name" value="MdtA-like_BSH"/>
</dbReference>
<evidence type="ECO:0000256" key="1">
    <source>
        <dbReference type="ARBA" id="ARBA00004196"/>
    </source>
</evidence>
<dbReference type="EMBL" id="BAAAZD010000002">
    <property type="protein sequence ID" value="GAA4011066.1"/>
    <property type="molecule type" value="Genomic_DNA"/>
</dbReference>
<dbReference type="InterPro" id="IPR058626">
    <property type="entry name" value="MdtA-like_b-barrel"/>
</dbReference>
<evidence type="ECO:0000256" key="3">
    <source>
        <dbReference type="SAM" id="MobiDB-lite"/>
    </source>
</evidence>
<name>A0ABP7SG04_9SPHN</name>
<keyword evidence="9" id="KW-1185">Reference proteome</keyword>
<accession>A0ABP7SG04</accession>
<dbReference type="NCBIfam" id="TIGR01730">
    <property type="entry name" value="RND_mfp"/>
    <property type="match status" value="1"/>
</dbReference>
<comment type="subcellular location">
    <subcellularLocation>
        <location evidence="1">Cell envelope</location>
    </subcellularLocation>
</comment>
<protein>
    <submittedName>
        <fullName evidence="8">Efflux RND transporter periplasmic adaptor subunit</fullName>
    </submittedName>
</protein>
<dbReference type="Gene3D" id="2.40.30.170">
    <property type="match status" value="1"/>
</dbReference>
<dbReference type="Pfam" id="PF25967">
    <property type="entry name" value="RND-MFP_C"/>
    <property type="match status" value="1"/>
</dbReference>
<feature type="domain" description="Multidrug resistance protein MdtA-like barrel-sandwich hybrid" evidence="5">
    <location>
        <begin position="87"/>
        <end position="220"/>
    </location>
</feature>
<dbReference type="Gene3D" id="2.40.50.100">
    <property type="match status" value="1"/>
</dbReference>
<dbReference type="Pfam" id="PF25917">
    <property type="entry name" value="BSH_RND"/>
    <property type="match status" value="1"/>
</dbReference>